<reference evidence="3 4" key="1">
    <citation type="submission" date="2018-03" db="EMBL/GenBank/DDBJ databases">
        <authorList>
            <person name="Guldener U."/>
        </authorList>
    </citation>
    <scope>NUCLEOTIDE SEQUENCE [LARGE SCALE GENOMIC DNA]</scope>
    <source>
        <strain evidence="3 4">NBRC100155</strain>
    </source>
</reference>
<evidence type="ECO:0000313" key="3">
    <source>
        <dbReference type="EMBL" id="SPO20517.1"/>
    </source>
</evidence>
<dbReference type="OrthoDB" id="2554316at2759"/>
<evidence type="ECO:0000256" key="1">
    <source>
        <dbReference type="SAM" id="MobiDB-lite"/>
    </source>
</evidence>
<evidence type="ECO:0000256" key="2">
    <source>
        <dbReference type="SAM" id="Phobius"/>
    </source>
</evidence>
<dbReference type="AlphaFoldDB" id="A0A5C3DT11"/>
<feature type="region of interest" description="Disordered" evidence="1">
    <location>
        <begin position="178"/>
        <end position="211"/>
    </location>
</feature>
<feature type="compositionally biased region" description="Low complexity" evidence="1">
    <location>
        <begin position="178"/>
        <end position="195"/>
    </location>
</feature>
<dbReference type="Proteomes" id="UP000324022">
    <property type="component" value="Unassembled WGS sequence"/>
</dbReference>
<protein>
    <submittedName>
        <fullName evidence="3">Uncharacterized protein</fullName>
    </submittedName>
</protein>
<accession>A0A5C3DT11</accession>
<feature type="transmembrane region" description="Helical" evidence="2">
    <location>
        <begin position="529"/>
        <end position="553"/>
    </location>
</feature>
<feature type="compositionally biased region" description="Basic residues" evidence="1">
    <location>
        <begin position="391"/>
        <end position="401"/>
    </location>
</feature>
<evidence type="ECO:0000313" key="4">
    <source>
        <dbReference type="Proteomes" id="UP000324022"/>
    </source>
</evidence>
<feature type="transmembrane region" description="Helical" evidence="2">
    <location>
        <begin position="291"/>
        <end position="313"/>
    </location>
</feature>
<feature type="transmembrane region" description="Helical" evidence="2">
    <location>
        <begin position="626"/>
        <end position="647"/>
    </location>
</feature>
<name>A0A5C3DT11_9BASI</name>
<sequence length="730" mass="78790">MKLFQRGRASSIDLEEVTACTPVVETSTVDYFENLVNLISFYVCYLLVLASAALIFFFGWRERAVTFQTFDVQAYPAVVYGWNADAAATTLPSISPTAVGAGGVATCAPDFYEKGSHLQYACTSIATEGTEKLRFYLTSLIPFPPTSSFYIPRTQRFKDIAVRSYYVLYSTYLPPKSTTAGASSSTPSVAGSSQGLVSTTGSFNPTPPQAASSISATATAAAAVLQPRQASATSAPFATASPTSSLSLVSIQYPRSSLSALMAGTIVSRFPTPSATTTSIPVESAAFSRGYAVFFTVIAALPLFSMTVTLILATYNLNVARHKVWPPEPGHGQGQRLERVAELVTRPTATPPASVPLRIYNEHMSLAKLWSDKGPLSPWGGTGESEVRSPPTRRPRAKSHARPNVDQSVFLPPTYEQARANSLPSAAEPDAASPTVERAEANPPAYQEEPTRDAPATMPSNDQANEGDDDAIEVASSVSTGSDGDSDPHRAAPHIVPTRFGYGVSRSIPADKAAPPKTRTDGTRLPVRLAWMILPTYAFVFHLDLVIFFLVAIPEIVALGMAADAFKDIIAFLRTGGCIGASSTKGSVYDLQRSLCGPQRYLASYPQEYSNARPATTMSLFARDPAIVLSGLVILFVAHVAWIVTLIRKSHLAEKKGMEPFDGDSGRMTTGRTRWRYVTVWNKVGAHGWFYQNAAEIRVDQRRVAGDQYRLQDITAVSRLTASSGRRRRS</sequence>
<feature type="region of interest" description="Disordered" evidence="1">
    <location>
        <begin position="372"/>
        <end position="467"/>
    </location>
</feature>
<keyword evidence="2" id="KW-1133">Transmembrane helix</keyword>
<feature type="transmembrane region" description="Helical" evidence="2">
    <location>
        <begin position="39"/>
        <end position="60"/>
    </location>
</feature>
<gene>
    <name evidence="3" type="ORF">UTRI_00916_B</name>
</gene>
<proteinExistence type="predicted"/>
<organism evidence="3 4">
    <name type="scientific">Ustilago trichophora</name>
    <dbReference type="NCBI Taxonomy" id="86804"/>
    <lineage>
        <taxon>Eukaryota</taxon>
        <taxon>Fungi</taxon>
        <taxon>Dikarya</taxon>
        <taxon>Basidiomycota</taxon>
        <taxon>Ustilaginomycotina</taxon>
        <taxon>Ustilaginomycetes</taxon>
        <taxon>Ustilaginales</taxon>
        <taxon>Ustilaginaceae</taxon>
        <taxon>Ustilago</taxon>
    </lineage>
</organism>
<dbReference type="EMBL" id="OOIN01000001">
    <property type="protein sequence ID" value="SPO20517.1"/>
    <property type="molecule type" value="Genomic_DNA"/>
</dbReference>
<keyword evidence="2" id="KW-0472">Membrane</keyword>
<keyword evidence="4" id="KW-1185">Reference proteome</keyword>
<keyword evidence="2" id="KW-0812">Transmembrane</keyword>